<feature type="transmembrane region" description="Helical" evidence="1">
    <location>
        <begin position="59"/>
        <end position="81"/>
    </location>
</feature>
<comment type="caution">
    <text evidence="2">The sequence shown here is derived from an EMBL/GenBank/DDBJ whole genome shotgun (WGS) entry which is preliminary data.</text>
</comment>
<reference evidence="2 3" key="1">
    <citation type="journal article" date="2020" name="Nature">
        <title>Six reference-quality genomes reveal evolution of bat adaptations.</title>
        <authorList>
            <person name="Jebb D."/>
            <person name="Huang Z."/>
            <person name="Pippel M."/>
            <person name="Hughes G.M."/>
            <person name="Lavrichenko K."/>
            <person name="Devanna P."/>
            <person name="Winkler S."/>
            <person name="Jermiin L.S."/>
            <person name="Skirmuntt E.C."/>
            <person name="Katzourakis A."/>
            <person name="Burkitt-Gray L."/>
            <person name="Ray D.A."/>
            <person name="Sullivan K.A.M."/>
            <person name="Roscito J.G."/>
            <person name="Kirilenko B.M."/>
            <person name="Davalos L.M."/>
            <person name="Corthals A.P."/>
            <person name="Power M.L."/>
            <person name="Jones G."/>
            <person name="Ransome R.D."/>
            <person name="Dechmann D.K.N."/>
            <person name="Locatelli A.G."/>
            <person name="Puechmaille S.J."/>
            <person name="Fedrigo O."/>
            <person name="Jarvis E.D."/>
            <person name="Hiller M."/>
            <person name="Vernes S.C."/>
            <person name="Myers E.W."/>
            <person name="Teeling E.C."/>
        </authorList>
    </citation>
    <scope>NUCLEOTIDE SEQUENCE [LARGE SCALE GENOMIC DNA]</scope>
    <source>
        <strain evidence="2">MRouAeg1</strain>
        <tissue evidence="2">Muscle</tissue>
    </source>
</reference>
<accession>A0A7J8EJS4</accession>
<keyword evidence="3" id="KW-1185">Reference proteome</keyword>
<protein>
    <submittedName>
        <fullName evidence="2">Uncharacterized protein</fullName>
    </submittedName>
</protein>
<evidence type="ECO:0000313" key="2">
    <source>
        <dbReference type="EMBL" id="KAF6435704.1"/>
    </source>
</evidence>
<evidence type="ECO:0000256" key="1">
    <source>
        <dbReference type="SAM" id="Phobius"/>
    </source>
</evidence>
<sequence>MHSLPIISITHQNGIFLTKDEPTLTHHYHPKFIVYLRVHSCCYTFHGFRQIILTYSHHYNIICDIFSALKILCALPSFFFMGEKYSILKICCILFIRLLADGHLGCFYFLVITNNAFMNI</sequence>
<name>A0A7J8EJS4_ROUAE</name>
<keyword evidence="1" id="KW-0812">Transmembrane</keyword>
<keyword evidence="1" id="KW-1133">Transmembrane helix</keyword>
<dbReference type="AlphaFoldDB" id="A0A7J8EJS4"/>
<evidence type="ECO:0000313" key="3">
    <source>
        <dbReference type="Proteomes" id="UP000593571"/>
    </source>
</evidence>
<keyword evidence="1" id="KW-0472">Membrane</keyword>
<proteinExistence type="predicted"/>
<dbReference type="EMBL" id="JACASE010000009">
    <property type="protein sequence ID" value="KAF6435704.1"/>
    <property type="molecule type" value="Genomic_DNA"/>
</dbReference>
<feature type="transmembrane region" description="Helical" evidence="1">
    <location>
        <begin position="87"/>
        <end position="111"/>
    </location>
</feature>
<gene>
    <name evidence="2" type="ORF">HJG63_012462</name>
</gene>
<dbReference type="Proteomes" id="UP000593571">
    <property type="component" value="Unassembled WGS sequence"/>
</dbReference>
<organism evidence="2 3">
    <name type="scientific">Rousettus aegyptiacus</name>
    <name type="common">Egyptian fruit bat</name>
    <name type="synonym">Pteropus aegyptiacus</name>
    <dbReference type="NCBI Taxonomy" id="9407"/>
    <lineage>
        <taxon>Eukaryota</taxon>
        <taxon>Metazoa</taxon>
        <taxon>Chordata</taxon>
        <taxon>Craniata</taxon>
        <taxon>Vertebrata</taxon>
        <taxon>Euteleostomi</taxon>
        <taxon>Mammalia</taxon>
        <taxon>Eutheria</taxon>
        <taxon>Laurasiatheria</taxon>
        <taxon>Chiroptera</taxon>
        <taxon>Yinpterochiroptera</taxon>
        <taxon>Pteropodoidea</taxon>
        <taxon>Pteropodidae</taxon>
        <taxon>Rousettinae</taxon>
        <taxon>Rousettus</taxon>
    </lineage>
</organism>